<evidence type="ECO:0000313" key="1">
    <source>
        <dbReference type="EMBL" id="QLG46597.1"/>
    </source>
</evidence>
<dbReference type="KEGG" id="cagg:HYG79_14980"/>
<sequence length="105" mass="11993">MLFEIKITDPMGNTILNDIFFMDSIMDVMDIATDTIVHGTGYTDEKAFRLTILSEKECHIDCRFADLSAAMVFKNMLYDRLIELNSPLASRETDLELAYKSNESL</sequence>
<keyword evidence="2" id="KW-1185">Reference proteome</keyword>
<protein>
    <submittedName>
        <fullName evidence="1">Uncharacterized protein</fullName>
    </submittedName>
</protein>
<accession>A0A7H9AT63</accession>
<dbReference type="RefSeq" id="WP_179242876.1">
    <property type="nucleotide sequence ID" value="NZ_CP058595.1"/>
</dbReference>
<dbReference type="EMBL" id="CP058595">
    <property type="protein sequence ID" value="QLG46597.1"/>
    <property type="molecule type" value="Genomic_DNA"/>
</dbReference>
<dbReference type="Proteomes" id="UP000509302">
    <property type="component" value="Chromosome"/>
</dbReference>
<reference evidence="1 2" key="1">
    <citation type="journal article" date="2006" name="Int. J. Syst. Evol. Microbiol.">
        <title>Costertonia aggregata gen. nov., sp. nov., a mesophilic marine bacterium of the family Flavobacteriaceae, isolated from a mature biofilm.</title>
        <authorList>
            <person name="Kwon K.K."/>
            <person name="Lee Y.K."/>
            <person name="Lee H.K."/>
        </authorList>
    </citation>
    <scope>NUCLEOTIDE SEQUENCE [LARGE SCALE GENOMIC DNA]</scope>
    <source>
        <strain evidence="1 2">KCCM 42265</strain>
    </source>
</reference>
<gene>
    <name evidence="1" type="ORF">HYG79_14980</name>
</gene>
<proteinExistence type="predicted"/>
<organism evidence="1 2">
    <name type="scientific">Costertonia aggregata</name>
    <dbReference type="NCBI Taxonomy" id="343403"/>
    <lineage>
        <taxon>Bacteria</taxon>
        <taxon>Pseudomonadati</taxon>
        <taxon>Bacteroidota</taxon>
        <taxon>Flavobacteriia</taxon>
        <taxon>Flavobacteriales</taxon>
        <taxon>Flavobacteriaceae</taxon>
        <taxon>Costertonia</taxon>
    </lineage>
</organism>
<dbReference type="AlphaFoldDB" id="A0A7H9AT63"/>
<name>A0A7H9AT63_9FLAO</name>
<evidence type="ECO:0000313" key="2">
    <source>
        <dbReference type="Proteomes" id="UP000509302"/>
    </source>
</evidence>